<dbReference type="RefSeq" id="WP_093170839.1">
    <property type="nucleotide sequence ID" value="NZ_FNCN01000011.1"/>
</dbReference>
<dbReference type="InterPro" id="IPR005545">
    <property type="entry name" value="YCII"/>
</dbReference>
<dbReference type="Gene3D" id="3.30.70.1060">
    <property type="entry name" value="Dimeric alpha+beta barrel"/>
    <property type="match status" value="1"/>
</dbReference>
<evidence type="ECO:0000313" key="3">
    <source>
        <dbReference type="EMBL" id="SDH10032.1"/>
    </source>
</evidence>
<sequence length="97" mass="10975">MTLYAVRYEYAEGSAVERDRHRPAHVAFLRGLFEADTLVLSGRLEHDDRPGALIVVRADDPAAVERSLDHDPFWSAGVIRERDIRTWNVAFAKAALE</sequence>
<feature type="domain" description="YCII-related" evidence="2">
    <location>
        <begin position="3"/>
        <end position="88"/>
    </location>
</feature>
<organism evidence="3 4">
    <name type="scientific">Sinosporangium album</name>
    <dbReference type="NCBI Taxonomy" id="504805"/>
    <lineage>
        <taxon>Bacteria</taxon>
        <taxon>Bacillati</taxon>
        <taxon>Actinomycetota</taxon>
        <taxon>Actinomycetes</taxon>
        <taxon>Streptosporangiales</taxon>
        <taxon>Streptosporangiaceae</taxon>
        <taxon>Sinosporangium</taxon>
    </lineage>
</organism>
<dbReference type="STRING" id="504805.SAMN05421505_111125"/>
<dbReference type="OrthoDB" id="460439at2"/>
<dbReference type="InterPro" id="IPR051807">
    <property type="entry name" value="Sec-metab_biosynth-assoc"/>
</dbReference>
<dbReference type="InterPro" id="IPR011008">
    <property type="entry name" value="Dimeric_a/b-barrel"/>
</dbReference>
<reference evidence="3 4" key="1">
    <citation type="submission" date="2016-10" db="EMBL/GenBank/DDBJ databases">
        <authorList>
            <person name="de Groot N.N."/>
        </authorList>
    </citation>
    <scope>NUCLEOTIDE SEQUENCE [LARGE SCALE GENOMIC DNA]</scope>
    <source>
        <strain evidence="3 4">CPCC 201354</strain>
    </source>
</reference>
<dbReference type="EMBL" id="FNCN01000011">
    <property type="protein sequence ID" value="SDH10032.1"/>
    <property type="molecule type" value="Genomic_DNA"/>
</dbReference>
<dbReference type="PANTHER" id="PTHR33606:SF3">
    <property type="entry name" value="PROTEIN YCII"/>
    <property type="match status" value="1"/>
</dbReference>
<accession>A0A1G7ZMP5</accession>
<protein>
    <recommendedName>
        <fullName evidence="2">YCII-related domain-containing protein</fullName>
    </recommendedName>
</protein>
<comment type="similarity">
    <text evidence="1">Belongs to the YciI family.</text>
</comment>
<gene>
    <name evidence="3" type="ORF">SAMN05421505_111125</name>
</gene>
<dbReference type="Proteomes" id="UP000198923">
    <property type="component" value="Unassembled WGS sequence"/>
</dbReference>
<dbReference type="SUPFAM" id="SSF54909">
    <property type="entry name" value="Dimeric alpha+beta barrel"/>
    <property type="match status" value="1"/>
</dbReference>
<keyword evidence="4" id="KW-1185">Reference proteome</keyword>
<evidence type="ECO:0000313" key="4">
    <source>
        <dbReference type="Proteomes" id="UP000198923"/>
    </source>
</evidence>
<dbReference type="Pfam" id="PF03795">
    <property type="entry name" value="YCII"/>
    <property type="match status" value="1"/>
</dbReference>
<dbReference type="AlphaFoldDB" id="A0A1G7ZMP5"/>
<evidence type="ECO:0000259" key="2">
    <source>
        <dbReference type="Pfam" id="PF03795"/>
    </source>
</evidence>
<name>A0A1G7ZMP5_9ACTN</name>
<proteinExistence type="inferred from homology"/>
<evidence type="ECO:0000256" key="1">
    <source>
        <dbReference type="ARBA" id="ARBA00007689"/>
    </source>
</evidence>
<dbReference type="PANTHER" id="PTHR33606">
    <property type="entry name" value="PROTEIN YCII"/>
    <property type="match status" value="1"/>
</dbReference>